<keyword evidence="2" id="KW-1185">Reference proteome</keyword>
<sequence>MCDRTGTKASLENNYLSPLACMARHVQTMAVILKLPNITSRESEHNGVEWSDGTGRILFSSLKINFRKKIHPDANPSAFADDPSRRVLRFMSLCDNHSNHLLQVAIFEYHTHL</sequence>
<comment type="caution">
    <text evidence="1">The sequence shown here is derived from an EMBL/GenBank/DDBJ whole genome shotgun (WGS) entry which is preliminary data.</text>
</comment>
<dbReference type="EMBL" id="JABXBU010000011">
    <property type="protein sequence ID" value="KAF8790245.1"/>
    <property type="molecule type" value="Genomic_DNA"/>
</dbReference>
<dbReference type="Proteomes" id="UP000807504">
    <property type="component" value="Unassembled WGS sequence"/>
</dbReference>
<evidence type="ECO:0000313" key="2">
    <source>
        <dbReference type="Proteomes" id="UP000807504"/>
    </source>
</evidence>
<reference evidence="1" key="2">
    <citation type="submission" date="2020-06" db="EMBL/GenBank/DDBJ databases">
        <authorList>
            <person name="Sheffer M."/>
        </authorList>
    </citation>
    <scope>NUCLEOTIDE SEQUENCE</scope>
</reference>
<organism evidence="1 2">
    <name type="scientific">Argiope bruennichi</name>
    <name type="common">Wasp spider</name>
    <name type="synonym">Aranea bruennichi</name>
    <dbReference type="NCBI Taxonomy" id="94029"/>
    <lineage>
        <taxon>Eukaryota</taxon>
        <taxon>Metazoa</taxon>
        <taxon>Ecdysozoa</taxon>
        <taxon>Arthropoda</taxon>
        <taxon>Chelicerata</taxon>
        <taxon>Arachnida</taxon>
        <taxon>Araneae</taxon>
        <taxon>Araneomorphae</taxon>
        <taxon>Entelegynae</taxon>
        <taxon>Araneoidea</taxon>
        <taxon>Araneidae</taxon>
        <taxon>Argiope</taxon>
    </lineage>
</organism>
<reference evidence="1" key="1">
    <citation type="journal article" date="2020" name="bioRxiv">
        <title>Chromosome-level reference genome of the European wasp spider Argiope bruennichi: a resource for studies on range expansion and evolutionary adaptation.</title>
        <authorList>
            <person name="Sheffer M.M."/>
            <person name="Hoppe A."/>
            <person name="Krehenwinkel H."/>
            <person name="Uhl G."/>
            <person name="Kuss A.W."/>
            <person name="Jensen L."/>
            <person name="Jensen C."/>
            <person name="Gillespie R.G."/>
            <person name="Hoff K.J."/>
            <person name="Prost S."/>
        </authorList>
    </citation>
    <scope>NUCLEOTIDE SEQUENCE</scope>
</reference>
<evidence type="ECO:0000313" key="1">
    <source>
        <dbReference type="EMBL" id="KAF8790245.1"/>
    </source>
</evidence>
<gene>
    <name evidence="1" type="ORF">HNY73_005302</name>
</gene>
<proteinExistence type="predicted"/>
<name>A0A8T0FIN4_ARGBR</name>
<protein>
    <submittedName>
        <fullName evidence="1">Uncharacterized protein</fullName>
    </submittedName>
</protein>
<dbReference type="AlphaFoldDB" id="A0A8T0FIN4"/>
<accession>A0A8T0FIN4</accession>